<reference evidence="2 3" key="1">
    <citation type="submission" date="2019-07" db="EMBL/GenBank/DDBJ databases">
        <title>Genomic Encyclopedia of Archaeal and Bacterial Type Strains, Phase II (KMG-II): from individual species to whole genera.</title>
        <authorList>
            <person name="Goeker M."/>
        </authorList>
    </citation>
    <scope>NUCLEOTIDE SEQUENCE [LARGE SCALE GENOMIC DNA]</scope>
    <source>
        <strain evidence="2 3">DSM 17527</strain>
    </source>
</reference>
<evidence type="ECO:0000256" key="1">
    <source>
        <dbReference type="SAM" id="MobiDB-lite"/>
    </source>
</evidence>
<keyword evidence="3" id="KW-1185">Reference proteome</keyword>
<dbReference type="EMBL" id="VNHU01000009">
    <property type="protein sequence ID" value="TYP71497.1"/>
    <property type="molecule type" value="Genomic_DNA"/>
</dbReference>
<feature type="region of interest" description="Disordered" evidence="1">
    <location>
        <begin position="1"/>
        <end position="33"/>
    </location>
</feature>
<organism evidence="2 3">
    <name type="scientific">Aquimarina intermedia</name>
    <dbReference type="NCBI Taxonomy" id="350814"/>
    <lineage>
        <taxon>Bacteria</taxon>
        <taxon>Pseudomonadati</taxon>
        <taxon>Bacteroidota</taxon>
        <taxon>Flavobacteriia</taxon>
        <taxon>Flavobacteriales</taxon>
        <taxon>Flavobacteriaceae</taxon>
        <taxon>Aquimarina</taxon>
    </lineage>
</organism>
<name>A0A5S5BWT6_9FLAO</name>
<dbReference type="Proteomes" id="UP000324376">
    <property type="component" value="Unassembled WGS sequence"/>
</dbReference>
<evidence type="ECO:0000313" key="2">
    <source>
        <dbReference type="EMBL" id="TYP71497.1"/>
    </source>
</evidence>
<comment type="caution">
    <text evidence="2">The sequence shown here is derived from an EMBL/GenBank/DDBJ whole genome shotgun (WGS) entry which is preliminary data.</text>
</comment>
<sequence length="121" mass="13224">MSGGKGKIGPKDGKLFSKDNQPTGEAKSLGKKKKALIKDICAQIITGDAKESFQGVADYLGLSIEEIDFETAMHLKQLEKAIKKGDTTAYNAIMDRTKGKPVQAIQMEDMNIKPIITKRVK</sequence>
<gene>
    <name evidence="2" type="ORF">BD809_10979</name>
</gene>
<dbReference type="RefSeq" id="WP_148783392.1">
    <property type="nucleotide sequence ID" value="NZ_VNHU01000009.1"/>
</dbReference>
<accession>A0A5S5BWT6</accession>
<evidence type="ECO:0000313" key="3">
    <source>
        <dbReference type="Proteomes" id="UP000324376"/>
    </source>
</evidence>
<protein>
    <submittedName>
        <fullName evidence="2">Uncharacterized protein</fullName>
    </submittedName>
</protein>
<dbReference type="AlphaFoldDB" id="A0A5S5BWT6"/>
<proteinExistence type="predicted"/>